<comment type="caution">
    <text evidence="2">The sequence shown here is derived from an EMBL/GenBank/DDBJ whole genome shotgun (WGS) entry which is preliminary data.</text>
</comment>
<dbReference type="RefSeq" id="WP_309851462.1">
    <property type="nucleotide sequence ID" value="NZ_BAAAIU010000003.1"/>
</dbReference>
<feature type="transmembrane region" description="Helical" evidence="1">
    <location>
        <begin position="41"/>
        <end position="60"/>
    </location>
</feature>
<keyword evidence="1" id="KW-0812">Transmembrane</keyword>
<sequence length="78" mass="8424">MRQRRDSPSELLDGALGFLAAFALGLTLLIGWSILTGRQSPGPSLVLLALVLGIWALWGVRRRLAARQDAAPDEDEAL</sequence>
<dbReference type="AlphaFoldDB" id="A0AAE3YHV9"/>
<keyword evidence="1" id="KW-1133">Transmembrane helix</keyword>
<keyword evidence="1" id="KW-0472">Membrane</keyword>
<feature type="transmembrane region" description="Helical" evidence="1">
    <location>
        <begin position="12"/>
        <end position="35"/>
    </location>
</feature>
<evidence type="ECO:0000313" key="3">
    <source>
        <dbReference type="Proteomes" id="UP001247307"/>
    </source>
</evidence>
<evidence type="ECO:0000256" key="1">
    <source>
        <dbReference type="SAM" id="Phobius"/>
    </source>
</evidence>
<name>A0AAE3YHV9_9MICC</name>
<dbReference type="EMBL" id="JAVDUI010000001">
    <property type="protein sequence ID" value="MDR6892444.1"/>
    <property type="molecule type" value="Genomic_DNA"/>
</dbReference>
<protein>
    <submittedName>
        <fullName evidence="2">Uncharacterized protein</fullName>
    </submittedName>
</protein>
<dbReference type="Proteomes" id="UP001247307">
    <property type="component" value="Unassembled WGS sequence"/>
</dbReference>
<evidence type="ECO:0000313" key="2">
    <source>
        <dbReference type="EMBL" id="MDR6892444.1"/>
    </source>
</evidence>
<accession>A0AAE3YHV9</accession>
<gene>
    <name evidence="2" type="ORF">J2S35_001384</name>
</gene>
<reference evidence="2" key="1">
    <citation type="submission" date="2023-07" db="EMBL/GenBank/DDBJ databases">
        <title>Sequencing the genomes of 1000 actinobacteria strains.</title>
        <authorList>
            <person name="Klenk H.-P."/>
        </authorList>
    </citation>
    <scope>NUCLEOTIDE SEQUENCE</scope>
    <source>
        <strain evidence="2">DSM 13988</strain>
    </source>
</reference>
<proteinExistence type="predicted"/>
<organism evidence="2 3">
    <name type="scientific">Falsarthrobacter nasiphocae</name>
    <dbReference type="NCBI Taxonomy" id="189863"/>
    <lineage>
        <taxon>Bacteria</taxon>
        <taxon>Bacillati</taxon>
        <taxon>Actinomycetota</taxon>
        <taxon>Actinomycetes</taxon>
        <taxon>Micrococcales</taxon>
        <taxon>Micrococcaceae</taxon>
        <taxon>Falsarthrobacter</taxon>
    </lineage>
</organism>
<keyword evidence="3" id="KW-1185">Reference proteome</keyword>